<organism evidence="1 2">
    <name type="scientific">Treponema primitia (strain ATCC BAA-887 / DSM 12427 / ZAS-2)</name>
    <dbReference type="NCBI Taxonomy" id="545694"/>
    <lineage>
        <taxon>Bacteria</taxon>
        <taxon>Pseudomonadati</taxon>
        <taxon>Spirochaetota</taxon>
        <taxon>Spirochaetia</taxon>
        <taxon>Spirochaetales</taxon>
        <taxon>Treponemataceae</taxon>
        <taxon>Treponema</taxon>
    </lineage>
</organism>
<reference evidence="2" key="1">
    <citation type="submission" date="2009-12" db="EMBL/GenBank/DDBJ databases">
        <title>Complete sequence of Treponema primitia strain ZAS-2.</title>
        <authorList>
            <person name="Tetu S.G."/>
            <person name="Matson E."/>
            <person name="Ren Q."/>
            <person name="Seshadri R."/>
            <person name="Elbourne L."/>
            <person name="Hassan K.A."/>
            <person name="Durkin A."/>
            <person name="Radune D."/>
            <person name="Mohamoud Y."/>
            <person name="Shay R."/>
            <person name="Jin S."/>
            <person name="Zhang X."/>
            <person name="Lucey K."/>
            <person name="Ballor N.R."/>
            <person name="Ottesen E."/>
            <person name="Rosenthal R."/>
            <person name="Allen A."/>
            <person name="Leadbetter J.R."/>
            <person name="Paulsen I.T."/>
        </authorList>
    </citation>
    <scope>NUCLEOTIDE SEQUENCE [LARGE SCALE GENOMIC DNA]</scope>
    <source>
        <strain evidence="2">ATCC BAA-887 / DSM 12427 / ZAS-2</strain>
    </source>
</reference>
<dbReference type="HOGENOM" id="CLU_2526529_0_0_12"/>
<evidence type="ECO:0000313" key="2">
    <source>
        <dbReference type="Proteomes" id="UP000009223"/>
    </source>
</evidence>
<accession>F5YN95</accession>
<evidence type="ECO:0000313" key="1">
    <source>
        <dbReference type="EMBL" id="AEF83721.1"/>
    </source>
</evidence>
<dbReference type="KEGG" id="tpi:TREPR_0107"/>
<dbReference type="AlphaFoldDB" id="F5YN95"/>
<proteinExistence type="predicted"/>
<dbReference type="EMBL" id="CP001843">
    <property type="protein sequence ID" value="AEF83721.1"/>
    <property type="molecule type" value="Genomic_DNA"/>
</dbReference>
<dbReference type="RefSeq" id="WP_015706363.1">
    <property type="nucleotide sequence ID" value="NC_015578.1"/>
</dbReference>
<protein>
    <submittedName>
        <fullName evidence="1">Uncharacterized protein</fullName>
    </submittedName>
</protein>
<dbReference type="Proteomes" id="UP000009223">
    <property type="component" value="Chromosome"/>
</dbReference>
<dbReference type="OrthoDB" id="461984at2"/>
<keyword evidence="2" id="KW-1185">Reference proteome</keyword>
<reference evidence="1 2" key="2">
    <citation type="journal article" date="2011" name="ISME J.">
        <title>RNA-seq reveals cooperative metabolic interactions between two termite-gut spirochete species in co-culture.</title>
        <authorList>
            <person name="Rosenthal A.Z."/>
            <person name="Matson E.G."/>
            <person name="Eldar A."/>
            <person name="Leadbetter J.R."/>
        </authorList>
    </citation>
    <scope>NUCLEOTIDE SEQUENCE [LARGE SCALE GENOMIC DNA]</scope>
    <source>
        <strain evidence="2">ATCC BAA-887 / DSM 12427 / ZAS-2</strain>
    </source>
</reference>
<sequence length="84" mass="9100">MNKDEDVVIYEGGKELTPEQKAAAKAEIEAAAKRPYVYDPDCPLLTPEQLAEFKPVNFSSMEERAAAMRAAGVTAAAWTPEAVT</sequence>
<name>F5YN95_TREPZ</name>
<gene>
    <name evidence="1" type="ordered locus">TREPR_0107</name>
</gene>